<comment type="caution">
    <text evidence="3">The sequence shown here is derived from an EMBL/GenBank/DDBJ whole genome shotgun (WGS) entry which is preliminary data.</text>
</comment>
<dbReference type="InterPro" id="IPR001882">
    <property type="entry name" value="Biotin_BS"/>
</dbReference>
<feature type="domain" description="Lipoyl-binding" evidence="2">
    <location>
        <begin position="60"/>
        <end position="132"/>
    </location>
</feature>
<dbReference type="PANTHER" id="PTHR45266:SF3">
    <property type="entry name" value="OXALOACETATE DECARBOXYLASE ALPHA CHAIN"/>
    <property type="match status" value="1"/>
</dbReference>
<dbReference type="AlphaFoldDB" id="A0A1T1APJ6"/>
<keyword evidence="4" id="KW-1185">Reference proteome</keyword>
<evidence type="ECO:0000313" key="3">
    <source>
        <dbReference type="EMBL" id="OOV05957.1"/>
    </source>
</evidence>
<evidence type="ECO:0000256" key="1">
    <source>
        <dbReference type="ARBA" id="ARBA00023267"/>
    </source>
</evidence>
<dbReference type="RefSeq" id="WP_078363736.1">
    <property type="nucleotide sequence ID" value="NZ_MTJN01000002.1"/>
</dbReference>
<dbReference type="Gene3D" id="2.40.50.100">
    <property type="match status" value="1"/>
</dbReference>
<gene>
    <name evidence="3" type="ORF">RF819_03825</name>
</gene>
<dbReference type="SUPFAM" id="SSF51230">
    <property type="entry name" value="Single hybrid motif"/>
    <property type="match status" value="1"/>
</dbReference>
<evidence type="ECO:0000259" key="2">
    <source>
        <dbReference type="PROSITE" id="PS50968"/>
    </source>
</evidence>
<dbReference type="InterPro" id="IPR000089">
    <property type="entry name" value="Biotin_lipoyl"/>
</dbReference>
<accession>A0A1T1APJ6</accession>
<name>A0A1T1APJ6_RHOFE</name>
<dbReference type="STRING" id="28066.RF819_03825"/>
<dbReference type="OrthoDB" id="9760256at2"/>
<protein>
    <recommendedName>
        <fullName evidence="2">Lipoyl-binding domain-containing protein</fullName>
    </recommendedName>
</protein>
<sequence length="132" mass="13069">MTRLFKVTVNGREYDVAVLELTPGAAPSTAPALSAQPTEPVAGGVAAAAPSRAPSVAAASAGAGDEVAQMGGVIVQVNVKVGQTVAVGESLLVLEAMKMKNHLLASRAGTVTRVLVAAGDAVEGGQPVLTIQ</sequence>
<dbReference type="PROSITE" id="PS00188">
    <property type="entry name" value="BIOTIN"/>
    <property type="match status" value="1"/>
</dbReference>
<dbReference type="PROSITE" id="PS50968">
    <property type="entry name" value="BIOTINYL_LIPOYL"/>
    <property type="match status" value="1"/>
</dbReference>
<dbReference type="PANTHER" id="PTHR45266">
    <property type="entry name" value="OXALOACETATE DECARBOXYLASE ALPHA CHAIN"/>
    <property type="match status" value="1"/>
</dbReference>
<dbReference type="InterPro" id="IPR011053">
    <property type="entry name" value="Single_hybrid_motif"/>
</dbReference>
<reference evidence="3 4" key="1">
    <citation type="submission" date="2017-01" db="EMBL/GenBank/DDBJ databases">
        <title>Genome sequencing of Rhodoferax fermentans JCM 7819.</title>
        <authorList>
            <person name="Kim Y.J."/>
            <person name="Farh M.E.-A."/>
            <person name="Yang D.-C."/>
        </authorList>
    </citation>
    <scope>NUCLEOTIDE SEQUENCE [LARGE SCALE GENOMIC DNA]</scope>
    <source>
        <strain evidence="3 4">JCM 7819</strain>
    </source>
</reference>
<proteinExistence type="predicted"/>
<dbReference type="Pfam" id="PF00364">
    <property type="entry name" value="Biotin_lipoyl"/>
    <property type="match status" value="1"/>
</dbReference>
<dbReference type="InterPro" id="IPR050709">
    <property type="entry name" value="Biotin_Carboxyl_Carrier/Decarb"/>
</dbReference>
<keyword evidence="1" id="KW-0092">Biotin</keyword>
<dbReference type="EMBL" id="MTJN01000002">
    <property type="protein sequence ID" value="OOV05957.1"/>
    <property type="molecule type" value="Genomic_DNA"/>
</dbReference>
<evidence type="ECO:0000313" key="4">
    <source>
        <dbReference type="Proteomes" id="UP000190750"/>
    </source>
</evidence>
<dbReference type="CDD" id="cd06850">
    <property type="entry name" value="biotinyl_domain"/>
    <property type="match status" value="1"/>
</dbReference>
<organism evidence="3 4">
    <name type="scientific">Rhodoferax fermentans</name>
    <dbReference type="NCBI Taxonomy" id="28066"/>
    <lineage>
        <taxon>Bacteria</taxon>
        <taxon>Pseudomonadati</taxon>
        <taxon>Pseudomonadota</taxon>
        <taxon>Betaproteobacteria</taxon>
        <taxon>Burkholderiales</taxon>
        <taxon>Comamonadaceae</taxon>
        <taxon>Rhodoferax</taxon>
    </lineage>
</organism>
<dbReference type="Proteomes" id="UP000190750">
    <property type="component" value="Unassembled WGS sequence"/>
</dbReference>